<name>A0A0K0F5L0_STRVS</name>
<keyword evidence="1" id="KW-1185">Reference proteome</keyword>
<dbReference type="Proteomes" id="UP000035680">
    <property type="component" value="Unassembled WGS sequence"/>
</dbReference>
<reference evidence="1" key="1">
    <citation type="submission" date="2014-07" db="EMBL/GenBank/DDBJ databases">
        <authorList>
            <person name="Martin A.A"/>
            <person name="De Silva N."/>
        </authorList>
    </citation>
    <scope>NUCLEOTIDE SEQUENCE</scope>
</reference>
<evidence type="ECO:0000313" key="2">
    <source>
        <dbReference type="WBParaSite" id="SVE_0410200.1"/>
    </source>
</evidence>
<reference evidence="2" key="2">
    <citation type="submission" date="2015-08" db="UniProtKB">
        <authorList>
            <consortium name="WormBaseParasite"/>
        </authorList>
    </citation>
    <scope>IDENTIFICATION</scope>
</reference>
<protein>
    <submittedName>
        <fullName evidence="2">Uncharacterized protein</fullName>
    </submittedName>
</protein>
<evidence type="ECO:0000313" key="1">
    <source>
        <dbReference type="Proteomes" id="UP000035680"/>
    </source>
</evidence>
<dbReference type="WBParaSite" id="SVE_0410200.1">
    <property type="protein sequence ID" value="SVE_0410200.1"/>
    <property type="gene ID" value="SVE_0410200"/>
</dbReference>
<organism evidence="1 2">
    <name type="scientific">Strongyloides venezuelensis</name>
    <name type="common">Threadworm</name>
    <dbReference type="NCBI Taxonomy" id="75913"/>
    <lineage>
        <taxon>Eukaryota</taxon>
        <taxon>Metazoa</taxon>
        <taxon>Ecdysozoa</taxon>
        <taxon>Nematoda</taxon>
        <taxon>Chromadorea</taxon>
        <taxon>Rhabditida</taxon>
        <taxon>Tylenchina</taxon>
        <taxon>Panagrolaimomorpha</taxon>
        <taxon>Strongyloidoidea</taxon>
        <taxon>Strongyloididae</taxon>
        <taxon>Strongyloides</taxon>
    </lineage>
</organism>
<accession>A0A0K0F5L0</accession>
<dbReference type="AlphaFoldDB" id="A0A0K0F5L0"/>
<sequence>MDAGGEGNILFELLKINLVRKQIFKYISSFSDINNLMNVCKFMKFDLEKEKIEKSMLIYFDLQDVLITYDDYHMKHDSITKIFLPIGCFGPPSTRYSTINGNIFKEIPKSY</sequence>
<proteinExistence type="predicted"/>